<dbReference type="PRINTS" id="PR00145">
    <property type="entry name" value="ARGSUCLYASE"/>
</dbReference>
<name>A0ABS2DRW7_9BURK</name>
<dbReference type="InterPro" id="IPR022761">
    <property type="entry name" value="Fumarate_lyase_N"/>
</dbReference>
<dbReference type="Pfam" id="PF00206">
    <property type="entry name" value="Lyase_1"/>
    <property type="match status" value="1"/>
</dbReference>
<dbReference type="InterPro" id="IPR008948">
    <property type="entry name" value="L-Aspartase-like"/>
</dbReference>
<evidence type="ECO:0000256" key="3">
    <source>
        <dbReference type="ARBA" id="ARBA00012338"/>
    </source>
</evidence>
<dbReference type="Gene3D" id="1.10.40.30">
    <property type="entry name" value="Fumarase/aspartase (C-terminal domain)"/>
    <property type="match status" value="1"/>
</dbReference>
<evidence type="ECO:0000313" key="9">
    <source>
        <dbReference type="Proteomes" id="UP000715095"/>
    </source>
</evidence>
<dbReference type="Proteomes" id="UP000715095">
    <property type="component" value="Unassembled WGS sequence"/>
</dbReference>
<dbReference type="GO" id="GO:0016829">
    <property type="term" value="F:lyase activity"/>
    <property type="evidence" value="ECO:0007669"/>
    <property type="project" value="UniProtKB-KW"/>
</dbReference>
<dbReference type="PANTHER" id="PTHR43814:SF1">
    <property type="entry name" value="ARGININOSUCCINATE LYASE"/>
    <property type="match status" value="1"/>
</dbReference>
<dbReference type="Gene3D" id="1.10.275.10">
    <property type="entry name" value="Fumarase/aspartase (N-terminal domain)"/>
    <property type="match status" value="1"/>
</dbReference>
<dbReference type="InterPro" id="IPR000362">
    <property type="entry name" value="Fumarate_lyase_fam"/>
</dbReference>
<comment type="caution">
    <text evidence="8">The sequence shown here is derived from an EMBL/GenBank/DDBJ whole genome shotgun (WGS) entry which is preliminary data.</text>
</comment>
<dbReference type="SUPFAM" id="SSF48557">
    <property type="entry name" value="L-aspartase-like"/>
    <property type="match status" value="1"/>
</dbReference>
<dbReference type="EC" id="4.3.2.1" evidence="3"/>
<keyword evidence="5 8" id="KW-0456">Lyase</keyword>
<dbReference type="InterPro" id="IPR029419">
    <property type="entry name" value="Arg_succ_lyase_C"/>
</dbReference>
<organism evidence="8 9">
    <name type="scientific">Sutterella massiliensis</name>
    <dbReference type="NCBI Taxonomy" id="1816689"/>
    <lineage>
        <taxon>Bacteria</taxon>
        <taxon>Pseudomonadati</taxon>
        <taxon>Pseudomonadota</taxon>
        <taxon>Betaproteobacteria</taxon>
        <taxon>Burkholderiales</taxon>
        <taxon>Sutterellaceae</taxon>
        <taxon>Sutterella</taxon>
    </lineage>
</organism>
<evidence type="ECO:0000313" key="8">
    <source>
        <dbReference type="EMBL" id="MBM6704008.1"/>
    </source>
</evidence>
<comment type="catalytic activity">
    <reaction evidence="1">
        <text>2-(N(omega)-L-arginino)succinate = fumarate + L-arginine</text>
        <dbReference type="Rhea" id="RHEA:24020"/>
        <dbReference type="ChEBI" id="CHEBI:29806"/>
        <dbReference type="ChEBI" id="CHEBI:32682"/>
        <dbReference type="ChEBI" id="CHEBI:57472"/>
        <dbReference type="EC" id="4.3.2.1"/>
    </reaction>
</comment>
<evidence type="ECO:0000256" key="5">
    <source>
        <dbReference type="ARBA" id="ARBA00023239"/>
    </source>
</evidence>
<evidence type="ECO:0000259" key="7">
    <source>
        <dbReference type="Pfam" id="PF14698"/>
    </source>
</evidence>
<keyword evidence="9" id="KW-1185">Reference proteome</keyword>
<reference evidence="8 9" key="1">
    <citation type="journal article" date="2021" name="Sci. Rep.">
        <title>The distribution of antibiotic resistance genes in chicken gut microbiota commensals.</title>
        <authorList>
            <person name="Juricova H."/>
            <person name="Matiasovicova J."/>
            <person name="Kubasova T."/>
            <person name="Cejkova D."/>
            <person name="Rychlik I."/>
        </authorList>
    </citation>
    <scope>NUCLEOTIDE SEQUENCE [LARGE SCALE GENOMIC DNA]</scope>
    <source>
        <strain evidence="8 9">An829</strain>
    </source>
</reference>
<protein>
    <recommendedName>
        <fullName evidence="3">argininosuccinate lyase</fullName>
        <ecNumber evidence="3">4.3.2.1</ecNumber>
    </recommendedName>
</protein>
<dbReference type="Pfam" id="PF14698">
    <property type="entry name" value="ASL_C2"/>
    <property type="match status" value="1"/>
</dbReference>
<dbReference type="PRINTS" id="PR00149">
    <property type="entry name" value="FUMRATELYASE"/>
</dbReference>
<accession>A0ABS2DRW7</accession>
<gene>
    <name evidence="8" type="ORF">H6A60_05850</name>
</gene>
<keyword evidence="4" id="KW-0055">Arginine biosynthesis</keyword>
<sequence length="477" mass="52417">MKRDEFFWISTINKATVVVNSRSGLLEERIARLAARGIAAVEADAAVDGTKRVKKYIAYEPMLIAATSPEVTLIHAGRSSQDILSTARIAVVRDDAVELCRAFDAVLDRLLALAEEHRSTIVPNYTNGVAAQPNSYAHYVLGFLASLLRTRERLSQFLVRLNECPMGATVLNGTGWPLDRDGMAAVLGFDRPRRNAFDCTCLAPADLPIELASIVASAALQVGAFVDDIMVQYAQPRPWIQLQEGGENTYVSSAMPQKRNPGLMNNCRADASEVVAEMTAAFLRAHNVVPGMVDAKSTAKNSRAAATAISMFERFLKVLNGLRINPERALEELNSDWTASQEIADRLMREHGLPFRIGHHVASRMVSWARANNVLPLDFPYEEMRRIYREEIEEEFPEASAELPMSEAQFRDALDPRKIVEARRTSGSAAPAEVAAMLEEDRAQLAVFKAQTAALDEKIAGSLAALEKDFGLFAAAN</sequence>
<dbReference type="PANTHER" id="PTHR43814">
    <property type="entry name" value="ARGININOSUCCINATE LYASE"/>
    <property type="match status" value="1"/>
</dbReference>
<evidence type="ECO:0000256" key="1">
    <source>
        <dbReference type="ARBA" id="ARBA00000985"/>
    </source>
</evidence>
<dbReference type="InterPro" id="IPR009049">
    <property type="entry name" value="Argininosuccinate_lyase"/>
</dbReference>
<feature type="domain" description="Argininosuccinate lyase C-terminal" evidence="7">
    <location>
        <begin position="342"/>
        <end position="421"/>
    </location>
</feature>
<dbReference type="RefSeq" id="WP_205102474.1">
    <property type="nucleotide sequence ID" value="NZ_JACJJC010000007.1"/>
</dbReference>
<evidence type="ECO:0000256" key="2">
    <source>
        <dbReference type="ARBA" id="ARBA00004941"/>
    </source>
</evidence>
<proteinExistence type="predicted"/>
<evidence type="ECO:0000259" key="6">
    <source>
        <dbReference type="Pfam" id="PF00206"/>
    </source>
</evidence>
<evidence type="ECO:0000256" key="4">
    <source>
        <dbReference type="ARBA" id="ARBA00022571"/>
    </source>
</evidence>
<feature type="domain" description="Fumarate lyase N-terminal" evidence="6">
    <location>
        <begin position="38"/>
        <end position="275"/>
    </location>
</feature>
<dbReference type="InterPro" id="IPR024083">
    <property type="entry name" value="Fumarase/histidase_N"/>
</dbReference>
<comment type="pathway">
    <text evidence="2">Amino-acid biosynthesis; L-arginine biosynthesis; L-arginine from L-ornithine and carbamoyl phosphate: step 3/3.</text>
</comment>
<dbReference type="EMBL" id="JACJJC010000007">
    <property type="protein sequence ID" value="MBM6704008.1"/>
    <property type="molecule type" value="Genomic_DNA"/>
</dbReference>
<keyword evidence="4" id="KW-0028">Amino-acid biosynthesis</keyword>
<dbReference type="Gene3D" id="1.20.200.10">
    <property type="entry name" value="Fumarase/aspartase (Central domain)"/>
    <property type="match status" value="1"/>
</dbReference>